<sequence>MLRVTQHPVTVYFDGVASDPVLVQGDYVNRKIIMKFVINEYNNRCVINPKIRVGVKVESNNKYIQATFASPPRHVCIVNAIDARMPCMFDGFPNDEDESQTVPFYLSKLNPLNDNNGLINVKEIAKAMESNVLLKIFVNEASICDKLKYKKWYNRLWFKNVITTQDNREKNGNDDVIFVDHEMQLISELLYINKRASTNFANNYICYNHQDHYNNKNKDITSSNIWAPVECKTGPLLLTIDLIFEFKN</sequence>
<dbReference type="GeneID" id="16489531"/>
<organism evidence="1 2">
    <name type="scientific">Hemileuca sp. nucleopolyhedrovirus</name>
    <dbReference type="NCBI Taxonomy" id="1367203"/>
    <lineage>
        <taxon>Viruses</taxon>
        <taxon>Viruses incertae sedis</taxon>
        <taxon>Naldaviricetes</taxon>
        <taxon>Lefavirales</taxon>
        <taxon>Baculoviridae</taxon>
        <taxon>Alphabaculovirus</taxon>
        <taxon>Alphabaculovirus heleucae</taxon>
        <taxon>Hemileuca species nucleopolyhedrovirus</taxon>
    </lineage>
</organism>
<dbReference type="RefSeq" id="YP_008378347.1">
    <property type="nucleotide sequence ID" value="NC_021923.1"/>
</dbReference>
<dbReference type="OrthoDB" id="18602at10239"/>
<protein>
    <submittedName>
        <fullName evidence="1">Ac17</fullName>
    </submittedName>
</protein>
<proteinExistence type="predicted"/>
<evidence type="ECO:0000313" key="2">
    <source>
        <dbReference type="Proteomes" id="UP000203768"/>
    </source>
</evidence>
<gene>
    <name evidence="1" type="ORF">Hesp31</name>
</gene>
<dbReference type="Proteomes" id="UP000203768">
    <property type="component" value="Segment"/>
</dbReference>
<dbReference type="InterPro" id="IPR009661">
    <property type="entry name" value="AcMNPV_Da18"/>
</dbReference>
<dbReference type="EMBL" id="KF158713">
    <property type="protein sequence ID" value="AGR56883.1"/>
    <property type="molecule type" value="Genomic_DNA"/>
</dbReference>
<dbReference type="Pfam" id="PF06856">
    <property type="entry name" value="AcMNPV_Orf17"/>
    <property type="match status" value="1"/>
</dbReference>
<keyword evidence="2" id="KW-1185">Reference proteome</keyword>
<accession>S5MQD9</accession>
<evidence type="ECO:0000313" key="1">
    <source>
        <dbReference type="EMBL" id="AGR56883.1"/>
    </source>
</evidence>
<reference evidence="1 2" key="1">
    <citation type="journal article" date="2013" name="Virus Genes">
        <title>The genome of a baculovirus isolated from Hemileuca sp. encodes a serpin ortholog.</title>
        <authorList>
            <person name="Rohrmann G.F."/>
            <person name="Erlandson M.A."/>
            <person name="Theilmann D.A."/>
        </authorList>
    </citation>
    <scope>NUCLEOTIDE SEQUENCE [LARGE SCALE GENOMIC DNA]</scope>
</reference>
<dbReference type="KEGG" id="vg:16489531"/>
<name>S5MQD9_9ABAC</name>